<dbReference type="PANTHER" id="PTHR44329">
    <property type="entry name" value="SERINE/THREONINE-PROTEIN KINASE TNNI3K-RELATED"/>
    <property type="match status" value="1"/>
</dbReference>
<dbReference type="STRING" id="3983.A0A2C9U9U4"/>
<dbReference type="InterPro" id="IPR000719">
    <property type="entry name" value="Prot_kinase_dom"/>
</dbReference>
<keyword evidence="3" id="KW-0723">Serine/threonine-protein kinase</keyword>
<dbReference type="GO" id="GO:0004674">
    <property type="term" value="F:protein serine/threonine kinase activity"/>
    <property type="evidence" value="ECO:0007669"/>
    <property type="project" value="UniProtKB-KW"/>
</dbReference>
<sequence>MSKMKHLLRKLHIGGAINDHHRLPDTRPVANPSPSPSTSAPLSSSSSSSDGRITAVESPGGDRIAAGDASSVDFNLLEEEFQVQLALAISASDPDTREDAESAQIDAAKRISLGCPVAPVIVTDSPVESLSLRYWSYNVVNYNDKVMDGFYDVYGITSNSVVQVQGKMPLLMDLQAVSILDNIDYEVVLVNRFVDPELQELEKKAYIMSLESRMSDGFHLSGLIQKLADLVVDRMGGPVGDADEISARWTRRSHELRNALNSIILPLGRLDVGLSRHRALLFKVLADRINLPCMLVKGSYYTGTDDGAVNLIKIDDESEFIIDLMGAPGILIPAEVPSSHLPSTGFDVRGFADLTGIPKASQLLGEEPRGIAVSSTLDNAPHVGSSRTEELLFVGIKSNEPNMGRIEKNQAEVSGHENLSDTGRPSEAENINVKNVSKYVMTAAKNPEFAQKLHAVLLESGASPPPDLFSDMNQQDLGEQKVPEQVHPDNRVNLNVQLYRYSDKLMPRHGQSLISLTAEDPLNNIRCDTKQGWPAEGQAKQQRETEINFFKSASFPSDSTTEGFVVANNRTNEKLQMGATVADTSSDNTLGVLGRTMHGNQIHESSSAVNSCQLQPEDALVRNDKQGLQLVETFNGGLNMSCNGYDERIHPVLGEVAEWEIPWEDLQIGERIGIGSYGEVYHADWNGTEVAVKKFLDQDLSGDALVQFKCEAEIMLRLRHPNVVLFMGAVTRPPHLSILTEFLPRGSLYRLLHRPNPQLDEKRRMRMALDVAKGMNYLHTSHPPIVHRDLKSPNLLVDKNWVVKVCDFGLSRLKHHTFLSSKSTAGTPEWMAPEVLRNEPANEKCDVYSFGVILWELATCQIPWKGLNPMQVVGAVGFQNKRLEIPEDVDLAIAQIIHDCWQREPHLRPSFSQLISRLRHIQSLRVERT</sequence>
<dbReference type="InterPro" id="IPR051681">
    <property type="entry name" value="Ser/Thr_Kinases-Pseudokinases"/>
</dbReference>
<dbReference type="PROSITE" id="PS00108">
    <property type="entry name" value="PROTEIN_KINASE_ST"/>
    <property type="match status" value="1"/>
</dbReference>
<evidence type="ECO:0000256" key="9">
    <source>
        <dbReference type="ARBA" id="ARBA00048679"/>
    </source>
</evidence>
<dbReference type="EC" id="2.7.11.1" evidence="2"/>
<dbReference type="Gene3D" id="1.10.510.10">
    <property type="entry name" value="Transferase(Phosphotransferase) domain 1"/>
    <property type="match status" value="1"/>
</dbReference>
<name>A0A2C9U9U4_MANES</name>
<dbReference type="EMBL" id="CM004402">
    <property type="protein sequence ID" value="OAY26855.1"/>
    <property type="molecule type" value="Genomic_DNA"/>
</dbReference>
<evidence type="ECO:0000313" key="14">
    <source>
        <dbReference type="Proteomes" id="UP000091857"/>
    </source>
</evidence>
<evidence type="ECO:0000256" key="7">
    <source>
        <dbReference type="ARBA" id="ARBA00022840"/>
    </source>
</evidence>
<dbReference type="FunFam" id="1.10.510.10:FF:000193">
    <property type="entry name" value="Serine/threonine-protein kinase CTR1"/>
    <property type="match status" value="1"/>
</dbReference>
<feature type="compositionally biased region" description="Basic and acidic residues" evidence="11">
    <location>
        <begin position="411"/>
        <end position="427"/>
    </location>
</feature>
<dbReference type="GO" id="GO:0005737">
    <property type="term" value="C:cytoplasm"/>
    <property type="evidence" value="ECO:0000318"/>
    <property type="project" value="GO_Central"/>
</dbReference>
<dbReference type="FunFam" id="3.30.200.20:FF:000060">
    <property type="entry name" value="Serine/threonine-protein kinase isoform 1"/>
    <property type="match status" value="1"/>
</dbReference>
<dbReference type="Pfam" id="PF07714">
    <property type="entry name" value="PK_Tyr_Ser-Thr"/>
    <property type="match status" value="1"/>
</dbReference>
<dbReference type="Proteomes" id="UP000091857">
    <property type="component" value="Chromosome 16"/>
</dbReference>
<organism evidence="13 14">
    <name type="scientific">Manihot esculenta</name>
    <name type="common">Cassava</name>
    <name type="synonym">Jatropha manihot</name>
    <dbReference type="NCBI Taxonomy" id="3983"/>
    <lineage>
        <taxon>Eukaryota</taxon>
        <taxon>Viridiplantae</taxon>
        <taxon>Streptophyta</taxon>
        <taxon>Embryophyta</taxon>
        <taxon>Tracheophyta</taxon>
        <taxon>Spermatophyta</taxon>
        <taxon>Magnoliopsida</taxon>
        <taxon>eudicotyledons</taxon>
        <taxon>Gunneridae</taxon>
        <taxon>Pentapetalae</taxon>
        <taxon>rosids</taxon>
        <taxon>fabids</taxon>
        <taxon>Malpighiales</taxon>
        <taxon>Euphorbiaceae</taxon>
        <taxon>Crotonoideae</taxon>
        <taxon>Manihoteae</taxon>
        <taxon>Manihot</taxon>
    </lineage>
</organism>
<dbReference type="SUPFAM" id="SSF56112">
    <property type="entry name" value="Protein kinase-like (PK-like)"/>
    <property type="match status" value="1"/>
</dbReference>
<dbReference type="InterPro" id="IPR017441">
    <property type="entry name" value="Protein_kinase_ATP_BS"/>
</dbReference>
<feature type="region of interest" description="Disordered" evidence="11">
    <location>
        <begin position="411"/>
        <end position="430"/>
    </location>
</feature>
<gene>
    <name evidence="13" type="ORF">MANES_16G080200v8</name>
</gene>
<evidence type="ECO:0000256" key="4">
    <source>
        <dbReference type="ARBA" id="ARBA00022679"/>
    </source>
</evidence>
<keyword evidence="7 10" id="KW-0067">ATP-binding</keyword>
<evidence type="ECO:0000313" key="13">
    <source>
        <dbReference type="EMBL" id="OAY26855.1"/>
    </source>
</evidence>
<keyword evidence="5 10" id="KW-0547">Nucleotide-binding</keyword>
<dbReference type="InterPro" id="IPR001245">
    <property type="entry name" value="Ser-Thr/Tyr_kinase_cat_dom"/>
</dbReference>
<dbReference type="Gene3D" id="3.30.200.20">
    <property type="entry name" value="Phosphorylase Kinase, domain 1"/>
    <property type="match status" value="1"/>
</dbReference>
<evidence type="ECO:0000256" key="8">
    <source>
        <dbReference type="ARBA" id="ARBA00047899"/>
    </source>
</evidence>
<comment type="caution">
    <text evidence="13">The sequence shown here is derived from an EMBL/GenBank/DDBJ whole genome shotgun (WGS) entry which is preliminary data.</text>
</comment>
<evidence type="ECO:0000256" key="10">
    <source>
        <dbReference type="PROSITE-ProRule" id="PRU10141"/>
    </source>
</evidence>
<dbReference type="InterPro" id="IPR008271">
    <property type="entry name" value="Ser/Thr_kinase_AS"/>
</dbReference>
<dbReference type="PANTHER" id="PTHR44329:SF302">
    <property type="entry name" value="SERINE_THREONINE-PROTEIN KINASE SIS8-RELATED"/>
    <property type="match status" value="1"/>
</dbReference>
<dbReference type="GO" id="GO:0010182">
    <property type="term" value="P:sugar mediated signaling pathway"/>
    <property type="evidence" value="ECO:0007669"/>
    <property type="project" value="UniProtKB-ARBA"/>
</dbReference>
<dbReference type="GO" id="GO:0004672">
    <property type="term" value="F:protein kinase activity"/>
    <property type="evidence" value="ECO:0000318"/>
    <property type="project" value="GO_Central"/>
</dbReference>
<evidence type="ECO:0000256" key="3">
    <source>
        <dbReference type="ARBA" id="ARBA00022527"/>
    </source>
</evidence>
<dbReference type="AlphaFoldDB" id="A0A2C9U9U4"/>
<dbReference type="PROSITE" id="PS50011">
    <property type="entry name" value="PROTEIN_KINASE_DOM"/>
    <property type="match status" value="1"/>
</dbReference>
<feature type="binding site" evidence="10">
    <location>
        <position position="694"/>
    </location>
    <ligand>
        <name>ATP</name>
        <dbReference type="ChEBI" id="CHEBI:30616"/>
    </ligand>
</feature>
<comment type="catalytic activity">
    <reaction evidence="9">
        <text>L-seryl-[protein] + ATP = O-phospho-L-seryl-[protein] + ADP + H(+)</text>
        <dbReference type="Rhea" id="RHEA:17989"/>
        <dbReference type="Rhea" id="RHEA-COMP:9863"/>
        <dbReference type="Rhea" id="RHEA-COMP:11604"/>
        <dbReference type="ChEBI" id="CHEBI:15378"/>
        <dbReference type="ChEBI" id="CHEBI:29999"/>
        <dbReference type="ChEBI" id="CHEBI:30616"/>
        <dbReference type="ChEBI" id="CHEBI:83421"/>
        <dbReference type="ChEBI" id="CHEBI:456216"/>
        <dbReference type="EC" id="2.7.11.1"/>
    </reaction>
</comment>
<feature type="compositionally biased region" description="Low complexity" evidence="11">
    <location>
        <begin position="36"/>
        <end position="49"/>
    </location>
</feature>
<dbReference type="GO" id="GO:0005524">
    <property type="term" value="F:ATP binding"/>
    <property type="evidence" value="ECO:0007669"/>
    <property type="project" value="UniProtKB-UniRule"/>
</dbReference>
<dbReference type="InterPro" id="IPR011009">
    <property type="entry name" value="Kinase-like_dom_sf"/>
</dbReference>
<dbReference type="Gramene" id="Manes.16G080200.1.v8.1">
    <property type="protein sequence ID" value="Manes.16G080200.1.v8.1.CDS"/>
    <property type="gene ID" value="Manes.16G080200.v8.1"/>
</dbReference>
<dbReference type="OrthoDB" id="7537227at2759"/>
<dbReference type="CDD" id="cd13999">
    <property type="entry name" value="STKc_MAP3K-like"/>
    <property type="match status" value="1"/>
</dbReference>
<keyword evidence="6" id="KW-0418">Kinase</keyword>
<dbReference type="GO" id="GO:0006950">
    <property type="term" value="P:response to stress"/>
    <property type="evidence" value="ECO:0007669"/>
    <property type="project" value="UniProtKB-ARBA"/>
</dbReference>
<comment type="catalytic activity">
    <reaction evidence="8">
        <text>L-threonyl-[protein] + ATP = O-phospho-L-threonyl-[protein] + ADP + H(+)</text>
        <dbReference type="Rhea" id="RHEA:46608"/>
        <dbReference type="Rhea" id="RHEA-COMP:11060"/>
        <dbReference type="Rhea" id="RHEA-COMP:11605"/>
        <dbReference type="ChEBI" id="CHEBI:15378"/>
        <dbReference type="ChEBI" id="CHEBI:30013"/>
        <dbReference type="ChEBI" id="CHEBI:30616"/>
        <dbReference type="ChEBI" id="CHEBI:61977"/>
        <dbReference type="ChEBI" id="CHEBI:456216"/>
        <dbReference type="EC" id="2.7.11.1"/>
    </reaction>
</comment>
<dbReference type="SMART" id="SM00220">
    <property type="entry name" value="S_TKc"/>
    <property type="match status" value="1"/>
</dbReference>
<keyword evidence="14" id="KW-1185">Reference proteome</keyword>
<feature type="domain" description="Protein kinase" evidence="12">
    <location>
        <begin position="666"/>
        <end position="923"/>
    </location>
</feature>
<dbReference type="GO" id="GO:0007165">
    <property type="term" value="P:signal transduction"/>
    <property type="evidence" value="ECO:0000318"/>
    <property type="project" value="GO_Central"/>
</dbReference>
<evidence type="ECO:0000256" key="1">
    <source>
        <dbReference type="ARBA" id="ARBA00010507"/>
    </source>
</evidence>
<reference evidence="14" key="1">
    <citation type="journal article" date="2016" name="Nat. Biotechnol.">
        <title>Sequencing wild and cultivated cassava and related species reveals extensive interspecific hybridization and genetic diversity.</title>
        <authorList>
            <person name="Bredeson J.V."/>
            <person name="Lyons J.B."/>
            <person name="Prochnik S.E."/>
            <person name="Wu G.A."/>
            <person name="Ha C.M."/>
            <person name="Edsinger-Gonzales E."/>
            <person name="Grimwood J."/>
            <person name="Schmutz J."/>
            <person name="Rabbi I.Y."/>
            <person name="Egesi C."/>
            <person name="Nauluvula P."/>
            <person name="Lebot V."/>
            <person name="Ndunguru J."/>
            <person name="Mkamilo G."/>
            <person name="Bart R.S."/>
            <person name="Setter T.L."/>
            <person name="Gleadow R.M."/>
            <person name="Kulakow P."/>
            <person name="Ferguson M.E."/>
            <person name="Rounsley S."/>
            <person name="Rokhsar D.S."/>
        </authorList>
    </citation>
    <scope>NUCLEOTIDE SEQUENCE [LARGE SCALE GENOMIC DNA]</scope>
    <source>
        <strain evidence="14">cv. AM560-2</strain>
    </source>
</reference>
<dbReference type="Pfam" id="PF14381">
    <property type="entry name" value="EDR1_CTR1_ARMC3_pept"/>
    <property type="match status" value="1"/>
</dbReference>
<dbReference type="PRINTS" id="PR00109">
    <property type="entry name" value="TYRKINASE"/>
</dbReference>
<dbReference type="InterPro" id="IPR055164">
    <property type="entry name" value="EDR1/CTR1/ARMC3-like_pept-like"/>
</dbReference>
<evidence type="ECO:0000256" key="6">
    <source>
        <dbReference type="ARBA" id="ARBA00022777"/>
    </source>
</evidence>
<evidence type="ECO:0000256" key="11">
    <source>
        <dbReference type="SAM" id="MobiDB-lite"/>
    </source>
</evidence>
<accession>A0A2C9U9U4</accession>
<evidence type="ECO:0000256" key="2">
    <source>
        <dbReference type="ARBA" id="ARBA00012513"/>
    </source>
</evidence>
<dbReference type="PROSITE" id="PS00107">
    <property type="entry name" value="PROTEIN_KINASE_ATP"/>
    <property type="match status" value="1"/>
</dbReference>
<feature type="region of interest" description="Disordered" evidence="11">
    <location>
        <begin position="15"/>
        <end position="64"/>
    </location>
</feature>
<comment type="similarity">
    <text evidence="1">Belongs to the protein kinase superfamily. TKL Ser/Thr protein kinase family. RAF subfamily.</text>
</comment>
<keyword evidence="4" id="KW-0808">Transferase</keyword>
<protein>
    <recommendedName>
        <fullName evidence="2">non-specific serine/threonine protein kinase</fullName>
        <ecNumber evidence="2">2.7.11.1</ecNumber>
    </recommendedName>
</protein>
<evidence type="ECO:0000259" key="12">
    <source>
        <dbReference type="PROSITE" id="PS50011"/>
    </source>
</evidence>
<proteinExistence type="inferred from homology"/>
<evidence type="ECO:0000256" key="5">
    <source>
        <dbReference type="ARBA" id="ARBA00022741"/>
    </source>
</evidence>